<accession>A0A4Z2FTN5</accession>
<sequence length="88" mass="9423">MGTTDFSLKISVGTKTMALPEIPTSEERYHHLLCLPPLPKTLSAPNASASLSTDSLILLYALARKAPEGLHSSAESDEKIVTLMSVEV</sequence>
<evidence type="ECO:0000313" key="2">
    <source>
        <dbReference type="Proteomes" id="UP000314294"/>
    </source>
</evidence>
<protein>
    <submittedName>
        <fullName evidence="1">Uncharacterized protein</fullName>
    </submittedName>
</protein>
<organism evidence="1 2">
    <name type="scientific">Liparis tanakae</name>
    <name type="common">Tanaka's snailfish</name>
    <dbReference type="NCBI Taxonomy" id="230148"/>
    <lineage>
        <taxon>Eukaryota</taxon>
        <taxon>Metazoa</taxon>
        <taxon>Chordata</taxon>
        <taxon>Craniata</taxon>
        <taxon>Vertebrata</taxon>
        <taxon>Euteleostomi</taxon>
        <taxon>Actinopterygii</taxon>
        <taxon>Neopterygii</taxon>
        <taxon>Teleostei</taxon>
        <taxon>Neoteleostei</taxon>
        <taxon>Acanthomorphata</taxon>
        <taxon>Eupercaria</taxon>
        <taxon>Perciformes</taxon>
        <taxon>Cottioidei</taxon>
        <taxon>Cottales</taxon>
        <taxon>Liparidae</taxon>
        <taxon>Liparis</taxon>
    </lineage>
</organism>
<proteinExistence type="predicted"/>
<evidence type="ECO:0000313" key="1">
    <source>
        <dbReference type="EMBL" id="TNN44371.1"/>
    </source>
</evidence>
<keyword evidence="2" id="KW-1185">Reference proteome</keyword>
<name>A0A4Z2FTN5_9TELE</name>
<dbReference type="EMBL" id="SRLO01000907">
    <property type="protein sequence ID" value="TNN44371.1"/>
    <property type="molecule type" value="Genomic_DNA"/>
</dbReference>
<comment type="caution">
    <text evidence="1">The sequence shown here is derived from an EMBL/GenBank/DDBJ whole genome shotgun (WGS) entry which is preliminary data.</text>
</comment>
<dbReference type="Proteomes" id="UP000314294">
    <property type="component" value="Unassembled WGS sequence"/>
</dbReference>
<gene>
    <name evidence="1" type="ORF">EYF80_045428</name>
</gene>
<dbReference type="AlphaFoldDB" id="A0A4Z2FTN5"/>
<reference evidence="1 2" key="1">
    <citation type="submission" date="2019-03" db="EMBL/GenBank/DDBJ databases">
        <title>First draft genome of Liparis tanakae, snailfish: a comprehensive survey of snailfish specific genes.</title>
        <authorList>
            <person name="Kim W."/>
            <person name="Song I."/>
            <person name="Jeong J.-H."/>
            <person name="Kim D."/>
            <person name="Kim S."/>
            <person name="Ryu S."/>
            <person name="Song J.Y."/>
            <person name="Lee S.K."/>
        </authorList>
    </citation>
    <scope>NUCLEOTIDE SEQUENCE [LARGE SCALE GENOMIC DNA]</scope>
    <source>
        <tissue evidence="1">Muscle</tissue>
    </source>
</reference>